<feature type="region of interest" description="Disordered" evidence="1">
    <location>
        <begin position="165"/>
        <end position="201"/>
    </location>
</feature>
<keyword evidence="4" id="KW-1185">Reference proteome</keyword>
<name>A0ABR8RQL2_9CELL</name>
<proteinExistence type="predicted"/>
<reference evidence="3 4" key="1">
    <citation type="submission" date="2020-08" db="EMBL/GenBank/DDBJ databases">
        <title>A Genomic Blueprint of the Chicken Gut Microbiome.</title>
        <authorList>
            <person name="Gilroy R."/>
            <person name="Ravi A."/>
            <person name="Getino M."/>
            <person name="Pursley I."/>
            <person name="Horton D.L."/>
            <person name="Alikhan N.-F."/>
            <person name="Baker D."/>
            <person name="Gharbi K."/>
            <person name="Hall N."/>
            <person name="Watson M."/>
            <person name="Adriaenssens E.M."/>
            <person name="Foster-Nyarko E."/>
            <person name="Jarju S."/>
            <person name="Secka A."/>
            <person name="Antonio M."/>
            <person name="Oren A."/>
            <person name="Chaudhuri R."/>
            <person name="La Ragione R.M."/>
            <person name="Hildebrand F."/>
            <person name="Pallen M.J."/>
        </authorList>
    </citation>
    <scope>NUCLEOTIDE SEQUENCE [LARGE SCALE GENOMIC DNA]</scope>
    <source>
        <strain evidence="3 4">Sa4CUA1</strain>
    </source>
</reference>
<dbReference type="Proteomes" id="UP000641803">
    <property type="component" value="Unassembled WGS sequence"/>
</dbReference>
<organism evidence="3 4">
    <name type="scientific">Oerskovia rustica</name>
    <dbReference type="NCBI Taxonomy" id="2762237"/>
    <lineage>
        <taxon>Bacteria</taxon>
        <taxon>Bacillati</taxon>
        <taxon>Actinomycetota</taxon>
        <taxon>Actinomycetes</taxon>
        <taxon>Micrococcales</taxon>
        <taxon>Cellulomonadaceae</taxon>
        <taxon>Oerskovia</taxon>
    </lineage>
</organism>
<feature type="transmembrane region" description="Helical" evidence="2">
    <location>
        <begin position="216"/>
        <end position="234"/>
    </location>
</feature>
<dbReference type="RefSeq" id="WP_191795547.1">
    <property type="nucleotide sequence ID" value="NZ_JACSQQ010000008.1"/>
</dbReference>
<gene>
    <name evidence="3" type="ORF">H9652_06650</name>
</gene>
<feature type="compositionally biased region" description="Low complexity" evidence="1">
    <location>
        <begin position="174"/>
        <end position="185"/>
    </location>
</feature>
<keyword evidence="2" id="KW-0812">Transmembrane</keyword>
<sequence>MTSTPRTARAVVGVTTLCAMGGAWLLGGASAAVAVELPARAPAGEVSPLPRSFSFDGMSPGQTRSTVVDLASTHATDGSVVEVRVTTSGELAPSLSTVVEACHAAWADDDCPTGAVVLVDGWRGGQAGAAHEDVVLPAGATTALKVSVTLDEDVPAGATGSIRYDLALRGEAEGTPGTGTDPSGTDGSGTAGGTDGSGAAGGGSGTGPLALTGANVWTLAALSGALLGIGAALVRRRRREERS</sequence>
<evidence type="ECO:0000313" key="3">
    <source>
        <dbReference type="EMBL" id="MBD7950080.1"/>
    </source>
</evidence>
<comment type="caution">
    <text evidence="3">The sequence shown here is derived from an EMBL/GenBank/DDBJ whole genome shotgun (WGS) entry which is preliminary data.</text>
</comment>
<evidence type="ECO:0000256" key="1">
    <source>
        <dbReference type="SAM" id="MobiDB-lite"/>
    </source>
</evidence>
<keyword evidence="2" id="KW-0472">Membrane</keyword>
<keyword evidence="2" id="KW-1133">Transmembrane helix</keyword>
<evidence type="ECO:0000256" key="2">
    <source>
        <dbReference type="SAM" id="Phobius"/>
    </source>
</evidence>
<accession>A0ABR8RQL2</accession>
<feature type="compositionally biased region" description="Gly residues" evidence="1">
    <location>
        <begin position="186"/>
        <end position="201"/>
    </location>
</feature>
<evidence type="ECO:0000313" key="4">
    <source>
        <dbReference type="Proteomes" id="UP000641803"/>
    </source>
</evidence>
<protein>
    <submittedName>
        <fullName evidence="3">LPXTG cell wall anchor domain-containing protein</fullName>
    </submittedName>
</protein>
<dbReference type="NCBIfam" id="TIGR01167">
    <property type="entry name" value="LPXTG_anchor"/>
    <property type="match status" value="1"/>
</dbReference>
<dbReference type="EMBL" id="JACSQQ010000008">
    <property type="protein sequence ID" value="MBD7950080.1"/>
    <property type="molecule type" value="Genomic_DNA"/>
</dbReference>